<sequence length="249" mass="25866">MTGISNTSAKVEVADEAGSAFTFDQFQAVLQFMSQNQPTGKIHYVSSLDILPDFSQVLAAAVPVRVVVNVRRQNAPLPDTPSSPSLPPVAASGSSSHAPPHLPTGPSVHGRSTHGSAPSDAPSSPYPTPSISLPIVSATITMLVPAQTPPPVAPIPVAPTLVAPTLVAPTPAAPTPAATDPLQVGPVDEKRFYAVVRGRRVGVFDDWNMTSPHVSGVPNASCRRYGTRQQAERAFATALNAGLVLIIPE</sequence>
<accession>A0A1C7MC94</accession>
<dbReference type="AlphaFoldDB" id="A0A1C7MC94"/>
<reference evidence="3 4" key="1">
    <citation type="submission" date="2016-03" db="EMBL/GenBank/DDBJ databases">
        <title>Whole genome sequencing of Grifola frondosa 9006-11.</title>
        <authorList>
            <person name="Min B."/>
            <person name="Park H."/>
            <person name="Kim J.-G."/>
            <person name="Cho H."/>
            <person name="Oh Y.-L."/>
            <person name="Kong W.-S."/>
            <person name="Choi I.-G."/>
        </authorList>
    </citation>
    <scope>NUCLEOTIDE SEQUENCE [LARGE SCALE GENOMIC DNA]</scope>
    <source>
        <strain evidence="3 4">9006-11</strain>
    </source>
</reference>
<dbReference type="Pfam" id="PF01693">
    <property type="entry name" value="Cauli_VI"/>
    <property type="match status" value="1"/>
</dbReference>
<feature type="region of interest" description="Disordered" evidence="1">
    <location>
        <begin position="74"/>
        <end position="128"/>
    </location>
</feature>
<organism evidence="3 4">
    <name type="scientific">Grifola frondosa</name>
    <name type="common">Maitake</name>
    <name type="synonym">Polyporus frondosus</name>
    <dbReference type="NCBI Taxonomy" id="5627"/>
    <lineage>
        <taxon>Eukaryota</taxon>
        <taxon>Fungi</taxon>
        <taxon>Dikarya</taxon>
        <taxon>Basidiomycota</taxon>
        <taxon>Agaricomycotina</taxon>
        <taxon>Agaricomycetes</taxon>
        <taxon>Polyporales</taxon>
        <taxon>Grifolaceae</taxon>
        <taxon>Grifola</taxon>
    </lineage>
</organism>
<dbReference type="EMBL" id="LUGG01000005">
    <property type="protein sequence ID" value="OBZ74525.1"/>
    <property type="molecule type" value="Genomic_DNA"/>
</dbReference>
<evidence type="ECO:0000259" key="2">
    <source>
        <dbReference type="Pfam" id="PF01693"/>
    </source>
</evidence>
<feature type="domain" description="Ribonuclease H1 N-terminal" evidence="2">
    <location>
        <begin position="191"/>
        <end position="233"/>
    </location>
</feature>
<comment type="caution">
    <text evidence="3">The sequence shown here is derived from an EMBL/GenBank/DDBJ whole genome shotgun (WGS) entry which is preliminary data.</text>
</comment>
<evidence type="ECO:0000256" key="1">
    <source>
        <dbReference type="SAM" id="MobiDB-lite"/>
    </source>
</evidence>
<dbReference type="Gene3D" id="3.40.970.10">
    <property type="entry name" value="Ribonuclease H1, N-terminal domain"/>
    <property type="match status" value="1"/>
</dbReference>
<dbReference type="InterPro" id="IPR011320">
    <property type="entry name" value="RNase_H1_N"/>
</dbReference>
<dbReference type="OMA" id="RYSREYC"/>
<protein>
    <recommendedName>
        <fullName evidence="2">Ribonuclease H1 N-terminal domain-containing protein</fullName>
    </recommendedName>
</protein>
<dbReference type="SUPFAM" id="SSF55658">
    <property type="entry name" value="L9 N-domain-like"/>
    <property type="match status" value="1"/>
</dbReference>
<dbReference type="InterPro" id="IPR037056">
    <property type="entry name" value="RNase_H1_N_sf"/>
</dbReference>
<proteinExistence type="predicted"/>
<evidence type="ECO:0000313" key="4">
    <source>
        <dbReference type="Proteomes" id="UP000092993"/>
    </source>
</evidence>
<evidence type="ECO:0000313" key="3">
    <source>
        <dbReference type="EMBL" id="OBZ74525.1"/>
    </source>
</evidence>
<feature type="compositionally biased region" description="Low complexity" evidence="1">
    <location>
        <begin position="88"/>
        <end position="99"/>
    </location>
</feature>
<gene>
    <name evidence="3" type="ORF">A0H81_05785</name>
</gene>
<name>A0A1C7MC94_GRIFR</name>
<keyword evidence="4" id="KW-1185">Reference proteome</keyword>
<dbReference type="Proteomes" id="UP000092993">
    <property type="component" value="Unassembled WGS sequence"/>
</dbReference>
<dbReference type="InterPro" id="IPR009027">
    <property type="entry name" value="Ribosomal_bL9/RNase_H1_N"/>
</dbReference>
<feature type="compositionally biased region" description="Pro residues" evidence="1">
    <location>
        <begin position="78"/>
        <end position="87"/>
    </location>
</feature>